<evidence type="ECO:0000259" key="6">
    <source>
        <dbReference type="Pfam" id="PF00520"/>
    </source>
</evidence>
<keyword evidence="2 5" id="KW-0812">Transmembrane</keyword>
<dbReference type="GO" id="GO:0005886">
    <property type="term" value="C:plasma membrane"/>
    <property type="evidence" value="ECO:0007669"/>
    <property type="project" value="TreeGrafter"/>
</dbReference>
<dbReference type="InterPro" id="IPR005821">
    <property type="entry name" value="Ion_trans_dom"/>
</dbReference>
<sequence>MYISPAPLAAQPSAVVIEDKERSCDSLLMCIVTVLSHGLRSGGGVGDVLRKPSKEVQKTNEEDITPEPSLDFTTEPLFAARVIYDMLFFFMVIIIVLNLIFGVIIDTFADLRSEKQKKEEILKTTCFICGVNAEASPVTKSRAVVTSGLDCTPPPLRRLERDKFDNKTVTFEEHIKVEHNMWHYLFFIVLVKVKDSTEYTGPESYVAEMMRVRTCRHARALHNLHCEASLE</sequence>
<comment type="caution">
    <text evidence="7">The sequence shown here is derived from an EMBL/GenBank/DDBJ whole genome shotgun (WGS) entry which is preliminary data.</text>
</comment>
<dbReference type="GO" id="GO:0070679">
    <property type="term" value="F:inositol 1,4,5 trisphosphate binding"/>
    <property type="evidence" value="ECO:0007669"/>
    <property type="project" value="TreeGrafter"/>
</dbReference>
<dbReference type="GO" id="GO:0005220">
    <property type="term" value="F:inositol 1,4,5-trisphosphate-gated calcium channel activity"/>
    <property type="evidence" value="ECO:0007669"/>
    <property type="project" value="TreeGrafter"/>
</dbReference>
<feature type="transmembrane region" description="Helical" evidence="5">
    <location>
        <begin position="86"/>
        <end position="109"/>
    </location>
</feature>
<comment type="subcellular location">
    <subcellularLocation>
        <location evidence="1">Membrane</location>
        <topology evidence="1">Multi-pass membrane protein</topology>
    </subcellularLocation>
</comment>
<dbReference type="PANTHER" id="PTHR13715">
    <property type="entry name" value="RYANODINE RECEPTOR AND IP3 RECEPTOR"/>
    <property type="match status" value="1"/>
</dbReference>
<feature type="domain" description="Ion transport" evidence="6">
    <location>
        <begin position="19"/>
        <end position="115"/>
    </location>
</feature>
<dbReference type="GO" id="GO:0016529">
    <property type="term" value="C:sarcoplasmic reticulum"/>
    <property type="evidence" value="ECO:0007669"/>
    <property type="project" value="TreeGrafter"/>
</dbReference>
<evidence type="ECO:0000256" key="1">
    <source>
        <dbReference type="ARBA" id="ARBA00004141"/>
    </source>
</evidence>
<dbReference type="GO" id="GO:0005509">
    <property type="term" value="F:calcium ion binding"/>
    <property type="evidence" value="ECO:0007669"/>
    <property type="project" value="TreeGrafter"/>
</dbReference>
<dbReference type="GO" id="GO:0005789">
    <property type="term" value="C:endoplasmic reticulum membrane"/>
    <property type="evidence" value="ECO:0007669"/>
    <property type="project" value="TreeGrafter"/>
</dbReference>
<dbReference type="EMBL" id="SRLO01001117">
    <property type="protein sequence ID" value="TNN41335.1"/>
    <property type="molecule type" value="Genomic_DNA"/>
</dbReference>
<dbReference type="Gene3D" id="1.10.287.70">
    <property type="match status" value="1"/>
</dbReference>
<evidence type="ECO:0000256" key="5">
    <source>
        <dbReference type="SAM" id="Phobius"/>
    </source>
</evidence>
<dbReference type="Pfam" id="PF00520">
    <property type="entry name" value="Ion_trans"/>
    <property type="match status" value="1"/>
</dbReference>
<evidence type="ECO:0000256" key="4">
    <source>
        <dbReference type="ARBA" id="ARBA00023136"/>
    </source>
</evidence>
<keyword evidence="3 5" id="KW-1133">Transmembrane helix</keyword>
<dbReference type="GO" id="GO:0051209">
    <property type="term" value="P:release of sequestered calcium ion into cytosol"/>
    <property type="evidence" value="ECO:0007669"/>
    <property type="project" value="TreeGrafter"/>
</dbReference>
<dbReference type="GO" id="GO:0035091">
    <property type="term" value="F:phosphatidylinositol binding"/>
    <property type="evidence" value="ECO:0007669"/>
    <property type="project" value="TreeGrafter"/>
</dbReference>
<reference evidence="7 8" key="1">
    <citation type="submission" date="2019-03" db="EMBL/GenBank/DDBJ databases">
        <title>First draft genome of Liparis tanakae, snailfish: a comprehensive survey of snailfish specific genes.</title>
        <authorList>
            <person name="Kim W."/>
            <person name="Song I."/>
            <person name="Jeong J.-H."/>
            <person name="Kim D."/>
            <person name="Kim S."/>
            <person name="Ryu S."/>
            <person name="Song J.Y."/>
            <person name="Lee S.K."/>
        </authorList>
    </citation>
    <scope>NUCLEOTIDE SEQUENCE [LARGE SCALE GENOMIC DNA]</scope>
    <source>
        <tissue evidence="7">Muscle</tissue>
    </source>
</reference>
<organism evidence="7 8">
    <name type="scientific">Liparis tanakae</name>
    <name type="common">Tanaka's snailfish</name>
    <dbReference type="NCBI Taxonomy" id="230148"/>
    <lineage>
        <taxon>Eukaryota</taxon>
        <taxon>Metazoa</taxon>
        <taxon>Chordata</taxon>
        <taxon>Craniata</taxon>
        <taxon>Vertebrata</taxon>
        <taxon>Euteleostomi</taxon>
        <taxon>Actinopterygii</taxon>
        <taxon>Neopterygii</taxon>
        <taxon>Teleostei</taxon>
        <taxon>Neoteleostei</taxon>
        <taxon>Acanthomorphata</taxon>
        <taxon>Eupercaria</taxon>
        <taxon>Perciformes</taxon>
        <taxon>Cottioidei</taxon>
        <taxon>Cottales</taxon>
        <taxon>Liparidae</taxon>
        <taxon>Liparis</taxon>
    </lineage>
</organism>
<keyword evidence="4 5" id="KW-0472">Membrane</keyword>
<dbReference type="GO" id="GO:0030667">
    <property type="term" value="C:secretory granule membrane"/>
    <property type="evidence" value="ECO:0007669"/>
    <property type="project" value="TreeGrafter"/>
</dbReference>
<evidence type="ECO:0000256" key="3">
    <source>
        <dbReference type="ARBA" id="ARBA00022989"/>
    </source>
</evidence>
<protein>
    <submittedName>
        <fullName evidence="7">Inositol 1,4,5-trisphosphate receptor type 1</fullName>
    </submittedName>
</protein>
<evidence type="ECO:0000256" key="2">
    <source>
        <dbReference type="ARBA" id="ARBA00022692"/>
    </source>
</evidence>
<name>A0A4Z2FK46_9TELE</name>
<evidence type="ECO:0000313" key="8">
    <source>
        <dbReference type="Proteomes" id="UP000314294"/>
    </source>
</evidence>
<accession>A0A4Z2FK46</accession>
<evidence type="ECO:0000313" key="7">
    <source>
        <dbReference type="EMBL" id="TNN41335.1"/>
    </source>
</evidence>
<dbReference type="Proteomes" id="UP000314294">
    <property type="component" value="Unassembled WGS sequence"/>
</dbReference>
<dbReference type="AlphaFoldDB" id="A0A4Z2FK46"/>
<keyword evidence="8" id="KW-1185">Reference proteome</keyword>
<keyword evidence="7" id="KW-0675">Receptor</keyword>
<dbReference type="OrthoDB" id="300855at2759"/>
<proteinExistence type="predicted"/>
<gene>
    <name evidence="7" type="primary">Itpr1_1</name>
    <name evidence="7" type="ORF">EYF80_048509</name>
</gene>
<dbReference type="InterPro" id="IPR015925">
    <property type="entry name" value="Ryanodine_IP3_receptor"/>
</dbReference>
<dbReference type="PANTHER" id="PTHR13715:SF52">
    <property type="entry name" value="INOSITOL 1,4,5-TRISPHOSPHATE RECEPTOR TYPE 1"/>
    <property type="match status" value="1"/>
</dbReference>